<dbReference type="SUPFAM" id="SSF52821">
    <property type="entry name" value="Rhodanese/Cell cycle control phosphatase"/>
    <property type="match status" value="1"/>
</dbReference>
<dbReference type="SMART" id="SM00450">
    <property type="entry name" value="RHOD"/>
    <property type="match status" value="1"/>
</dbReference>
<dbReference type="PROSITE" id="PS50206">
    <property type="entry name" value="RHODANESE_3"/>
    <property type="match status" value="1"/>
</dbReference>
<feature type="domain" description="Rhodanese" evidence="1">
    <location>
        <begin position="37"/>
        <end position="121"/>
    </location>
</feature>
<protein>
    <submittedName>
        <fullName evidence="2">Rhodanese</fullName>
    </submittedName>
</protein>
<dbReference type="InterPro" id="IPR036873">
    <property type="entry name" value="Rhodanese-like_dom_sf"/>
</dbReference>
<dbReference type="InterPro" id="IPR050229">
    <property type="entry name" value="GlpE_sulfurtransferase"/>
</dbReference>
<name>A0A0M0KCA2_ALKHA</name>
<reference evidence="2" key="1">
    <citation type="submission" date="2015-08" db="EMBL/GenBank/DDBJ databases">
        <title>Complete DNA Sequence of Pseudomonas syringae pv. actinidiae, the Causal Agent of Kiwifruit Canker Disease.</title>
        <authorList>
            <person name="Rikkerink E.H.A."/>
            <person name="Fineran P.C."/>
        </authorList>
    </citation>
    <scope>NUCLEOTIDE SEQUENCE</scope>
    <source>
        <strain evidence="2">DSM 13666</strain>
    </source>
</reference>
<dbReference type="PATRIC" id="fig|136160.3.peg.3708"/>
<proteinExistence type="predicted"/>
<evidence type="ECO:0000259" key="1">
    <source>
        <dbReference type="PROSITE" id="PS50206"/>
    </source>
</evidence>
<dbReference type="CDD" id="cd00158">
    <property type="entry name" value="RHOD"/>
    <property type="match status" value="1"/>
</dbReference>
<dbReference type="PANTHER" id="PTHR43031">
    <property type="entry name" value="FAD-DEPENDENT OXIDOREDUCTASE"/>
    <property type="match status" value="1"/>
</dbReference>
<gene>
    <name evidence="2" type="ORF">AMD02_18695</name>
</gene>
<accession>A0A0M0KCA2</accession>
<dbReference type="Gene3D" id="3.40.250.10">
    <property type="entry name" value="Rhodanese-like domain"/>
    <property type="match status" value="1"/>
</dbReference>
<dbReference type="PANTHER" id="PTHR43031:SF17">
    <property type="entry name" value="SULFURTRANSFERASE YTWF-RELATED"/>
    <property type="match status" value="1"/>
</dbReference>
<dbReference type="InterPro" id="IPR001763">
    <property type="entry name" value="Rhodanese-like_dom"/>
</dbReference>
<comment type="caution">
    <text evidence="2">The sequence shown here is derived from an EMBL/GenBank/DDBJ whole genome shotgun (WGS) entry which is preliminary data.</text>
</comment>
<evidence type="ECO:0000313" key="2">
    <source>
        <dbReference type="EMBL" id="KOO36434.1"/>
    </source>
</evidence>
<dbReference type="AlphaFoldDB" id="A0A0M0KCA2"/>
<dbReference type="Pfam" id="PF00581">
    <property type="entry name" value="Rhodanese"/>
    <property type="match status" value="1"/>
</dbReference>
<dbReference type="EMBL" id="LILD01000014">
    <property type="protein sequence ID" value="KOO36434.1"/>
    <property type="molecule type" value="Genomic_DNA"/>
</dbReference>
<organism evidence="2">
    <name type="scientific">Halalkalibacterium halodurans</name>
    <name type="common">Bacillus halodurans</name>
    <dbReference type="NCBI Taxonomy" id="86665"/>
    <lineage>
        <taxon>Bacteria</taxon>
        <taxon>Bacillati</taxon>
        <taxon>Bacillota</taxon>
        <taxon>Bacilli</taxon>
        <taxon>Bacillales</taxon>
        <taxon>Bacillaceae</taxon>
        <taxon>Halalkalibacterium (ex Joshi et al. 2022)</taxon>
    </lineage>
</organism>
<sequence>MIIPIAILIGFLGYKLALNAAIDEISTEQLAKLMNKQNEDYFFVDVREPLEFKEGHIDGMINIPLSTLDNNTDLIPKDHTIVLICRSGNRSLQAANALKDLGYQNLVNVKGGMLSWKGEVIK</sequence>